<evidence type="ECO:0000313" key="6">
    <source>
        <dbReference type="Proteomes" id="UP000186112"/>
    </source>
</evidence>
<dbReference type="Proteomes" id="UP000186112">
    <property type="component" value="Unassembled WGS sequence"/>
</dbReference>
<protein>
    <submittedName>
        <fullName evidence="5">Spore germination protein A1</fullName>
    </submittedName>
</protein>
<keyword evidence="2 4" id="KW-0472">Membrane</keyword>
<dbReference type="PANTHER" id="PTHR22550:SF5">
    <property type="entry name" value="LEUCINE ZIPPER PROTEIN 4"/>
    <property type="match status" value="1"/>
</dbReference>
<dbReference type="OrthoDB" id="9772630at2"/>
<name>A0A1U7M897_TISCR</name>
<sequence length="496" mass="55513">MIFRRNSSSSNKKSTSDSVTENLSAETIENLFSNMADFNKINLNTPGGNEYTLHFLKSLINVDQLNLTVILPLLHGNKGSVPLSIGSIEVTEIDTLHKAMENLLTGSILIEDIVQEKYWSIVIPKDLSRSIDTSQQESILYGPNDSFVEQIDQNITLIRRRLPIAQLKCKDFTIGSMSKTKLYLIYIDGLVDSEILITMEEKIRNIDYDVFLNTSDITSFLDDNKNSLFPQYQLSDRPDVIVSALSSGKISLILDGTPFVIAAPITFFELFQSPEDYVHRWLVGSFLRTIRFIAFLITLLLVPAYVAITTYNYEMLSLQSLIIVLTYRSDVPFNPVIEAFLMTLTLEILKEGSLRMPSKIAPSLGVVGGIVIGQAAIDSGIAGPVLVVCIAISGLASFLVPNYLMTNSSKLIQFIFIGLAGLWGSFGIILGLLFLGIHLNSLTSLDRSYIAPLAPFYSKDWKDIIIRSPIQYMKTRPEYLHTQNKNRTSRRKENIK</sequence>
<evidence type="ECO:0000256" key="4">
    <source>
        <dbReference type="SAM" id="Phobius"/>
    </source>
</evidence>
<evidence type="ECO:0000256" key="3">
    <source>
        <dbReference type="SAM" id="MobiDB-lite"/>
    </source>
</evidence>
<dbReference type="GO" id="GO:0009847">
    <property type="term" value="P:spore germination"/>
    <property type="evidence" value="ECO:0007669"/>
    <property type="project" value="InterPro"/>
</dbReference>
<organism evidence="5 6">
    <name type="scientific">Tissierella creatinophila DSM 6911</name>
    <dbReference type="NCBI Taxonomy" id="1123403"/>
    <lineage>
        <taxon>Bacteria</taxon>
        <taxon>Bacillati</taxon>
        <taxon>Bacillota</taxon>
        <taxon>Tissierellia</taxon>
        <taxon>Tissierellales</taxon>
        <taxon>Tissierellaceae</taxon>
        <taxon>Tissierella</taxon>
    </lineage>
</organism>
<dbReference type="Pfam" id="PF03323">
    <property type="entry name" value="GerA"/>
    <property type="match status" value="1"/>
</dbReference>
<accession>A0A1U7M897</accession>
<dbReference type="EMBL" id="LTDM01000006">
    <property type="protein sequence ID" value="OLS03505.1"/>
    <property type="molecule type" value="Genomic_DNA"/>
</dbReference>
<dbReference type="InterPro" id="IPR004995">
    <property type="entry name" value="Spore_Ger"/>
</dbReference>
<gene>
    <name evidence="5" type="primary">gerAA</name>
    <name evidence="5" type="ORF">TICRE_04990</name>
</gene>
<evidence type="ECO:0000313" key="5">
    <source>
        <dbReference type="EMBL" id="OLS03505.1"/>
    </source>
</evidence>
<feature type="compositionally biased region" description="Low complexity" evidence="3">
    <location>
        <begin position="1"/>
        <end position="18"/>
    </location>
</feature>
<dbReference type="PIRSF" id="PIRSF005690">
    <property type="entry name" value="GerBA"/>
    <property type="match status" value="1"/>
</dbReference>
<proteinExistence type="inferred from homology"/>
<dbReference type="InterPro" id="IPR050768">
    <property type="entry name" value="UPF0353/GerABKA_families"/>
</dbReference>
<dbReference type="RefSeq" id="WP_075724790.1">
    <property type="nucleotide sequence ID" value="NZ_LTDM01000006.1"/>
</dbReference>
<evidence type="ECO:0000256" key="2">
    <source>
        <dbReference type="ARBA" id="ARBA00023136"/>
    </source>
</evidence>
<keyword evidence="4" id="KW-0812">Transmembrane</keyword>
<dbReference type="PANTHER" id="PTHR22550">
    <property type="entry name" value="SPORE GERMINATION PROTEIN"/>
    <property type="match status" value="1"/>
</dbReference>
<reference evidence="5 6" key="1">
    <citation type="submission" date="2016-02" db="EMBL/GenBank/DDBJ databases">
        <title>Genome sequence of Tissierella creatinophila DSM 6911.</title>
        <authorList>
            <person name="Poehlein A."/>
            <person name="Daniel R."/>
        </authorList>
    </citation>
    <scope>NUCLEOTIDE SEQUENCE [LARGE SCALE GENOMIC DNA]</scope>
    <source>
        <strain evidence="5 6">DSM 6911</strain>
    </source>
</reference>
<feature type="transmembrane region" description="Helical" evidence="4">
    <location>
        <begin position="383"/>
        <end position="404"/>
    </location>
</feature>
<feature type="transmembrane region" description="Helical" evidence="4">
    <location>
        <begin position="290"/>
        <end position="311"/>
    </location>
</feature>
<comment type="similarity">
    <text evidence="1">Belongs to the GerABKA family.</text>
</comment>
<dbReference type="AlphaFoldDB" id="A0A1U7M897"/>
<feature type="transmembrane region" description="Helical" evidence="4">
    <location>
        <begin position="411"/>
        <end position="437"/>
    </location>
</feature>
<keyword evidence="4" id="KW-1133">Transmembrane helix</keyword>
<keyword evidence="6" id="KW-1185">Reference proteome</keyword>
<dbReference type="GO" id="GO:0016020">
    <property type="term" value="C:membrane"/>
    <property type="evidence" value="ECO:0007669"/>
    <property type="project" value="InterPro"/>
</dbReference>
<feature type="region of interest" description="Disordered" evidence="3">
    <location>
        <begin position="1"/>
        <end position="20"/>
    </location>
</feature>
<comment type="caution">
    <text evidence="5">The sequence shown here is derived from an EMBL/GenBank/DDBJ whole genome shotgun (WGS) entry which is preliminary data.</text>
</comment>
<evidence type="ECO:0000256" key="1">
    <source>
        <dbReference type="ARBA" id="ARBA00005278"/>
    </source>
</evidence>
<feature type="transmembrane region" description="Helical" evidence="4">
    <location>
        <begin position="361"/>
        <end position="377"/>
    </location>
</feature>